<dbReference type="SMART" id="SM00248">
    <property type="entry name" value="ANK"/>
    <property type="match status" value="4"/>
</dbReference>
<keyword evidence="2 3" id="KW-0040">ANK repeat</keyword>
<dbReference type="InterPro" id="IPR002110">
    <property type="entry name" value="Ankyrin_rpt"/>
</dbReference>
<evidence type="ECO:0000256" key="3">
    <source>
        <dbReference type="PROSITE-ProRule" id="PRU00023"/>
    </source>
</evidence>
<dbReference type="OrthoDB" id="76098at2759"/>
<dbReference type="Proteomes" id="UP000070544">
    <property type="component" value="Unassembled WGS sequence"/>
</dbReference>
<dbReference type="Gene3D" id="1.25.40.20">
    <property type="entry name" value="Ankyrin repeat-containing domain"/>
    <property type="match status" value="2"/>
</dbReference>
<evidence type="ECO:0000256" key="1">
    <source>
        <dbReference type="ARBA" id="ARBA00022737"/>
    </source>
</evidence>
<dbReference type="PANTHER" id="PTHR24123">
    <property type="entry name" value="ANKYRIN REPEAT-CONTAINING"/>
    <property type="match status" value="1"/>
</dbReference>
<name>A0A139AFH9_GONPJ</name>
<dbReference type="InterPro" id="IPR036770">
    <property type="entry name" value="Ankyrin_rpt-contain_sf"/>
</dbReference>
<evidence type="ECO:0000313" key="4">
    <source>
        <dbReference type="EMBL" id="KXS15510.1"/>
    </source>
</evidence>
<dbReference type="PROSITE" id="PS50088">
    <property type="entry name" value="ANK_REPEAT"/>
    <property type="match status" value="1"/>
</dbReference>
<dbReference type="Pfam" id="PF00023">
    <property type="entry name" value="Ank"/>
    <property type="match status" value="1"/>
</dbReference>
<protein>
    <submittedName>
        <fullName evidence="4">Ankyrin</fullName>
    </submittedName>
</protein>
<organism evidence="4 5">
    <name type="scientific">Gonapodya prolifera (strain JEL478)</name>
    <name type="common">Monoblepharis prolifera</name>
    <dbReference type="NCBI Taxonomy" id="1344416"/>
    <lineage>
        <taxon>Eukaryota</taxon>
        <taxon>Fungi</taxon>
        <taxon>Fungi incertae sedis</taxon>
        <taxon>Chytridiomycota</taxon>
        <taxon>Chytridiomycota incertae sedis</taxon>
        <taxon>Monoblepharidomycetes</taxon>
        <taxon>Monoblepharidales</taxon>
        <taxon>Gonapodyaceae</taxon>
        <taxon>Gonapodya</taxon>
    </lineage>
</organism>
<dbReference type="STRING" id="1344416.A0A139AFH9"/>
<dbReference type="InterPro" id="IPR051165">
    <property type="entry name" value="Multifunctional_ANK_Repeat"/>
</dbReference>
<sequence>MGNLEITEMILARGGGNRHYEVNEALVSAVQRGDLPIIETLLKRGGADFANVSAHPLTTAVARNNLVVLNMLLPHVSTSQELAHALVVAAQFGFVEGVEALLEHGAHVNALESGTPLRAVRWGTVEVVRLLLERGADVDVCGRIDKLVQEAQRSDNHEAVTQLLMEHIGRLRGEGFVVDLRASLFPGGSDNTRPVKLSDRVKQILTFSK</sequence>
<keyword evidence="1" id="KW-0677">Repeat</keyword>
<dbReference type="PANTHER" id="PTHR24123:SF33">
    <property type="entry name" value="PROTEIN HOS4"/>
    <property type="match status" value="1"/>
</dbReference>
<accession>A0A139AFH9</accession>
<feature type="repeat" description="ANK" evidence="3">
    <location>
        <begin position="119"/>
        <end position="143"/>
    </location>
</feature>
<dbReference type="SUPFAM" id="SSF48403">
    <property type="entry name" value="Ankyrin repeat"/>
    <property type="match status" value="1"/>
</dbReference>
<dbReference type="AlphaFoldDB" id="A0A139AFH9"/>
<reference evidence="4 5" key="1">
    <citation type="journal article" date="2015" name="Genome Biol. Evol.">
        <title>Phylogenomic analyses indicate that early fungi evolved digesting cell walls of algal ancestors of land plants.</title>
        <authorList>
            <person name="Chang Y."/>
            <person name="Wang S."/>
            <person name="Sekimoto S."/>
            <person name="Aerts A.L."/>
            <person name="Choi C."/>
            <person name="Clum A."/>
            <person name="LaButti K.M."/>
            <person name="Lindquist E.A."/>
            <person name="Yee Ngan C."/>
            <person name="Ohm R.A."/>
            <person name="Salamov A.A."/>
            <person name="Grigoriev I.V."/>
            <person name="Spatafora J.W."/>
            <person name="Berbee M.L."/>
        </authorList>
    </citation>
    <scope>NUCLEOTIDE SEQUENCE [LARGE SCALE GENOMIC DNA]</scope>
    <source>
        <strain evidence="4 5">JEL478</strain>
    </source>
</reference>
<keyword evidence="5" id="KW-1185">Reference proteome</keyword>
<evidence type="ECO:0000256" key="2">
    <source>
        <dbReference type="ARBA" id="ARBA00023043"/>
    </source>
</evidence>
<proteinExistence type="predicted"/>
<evidence type="ECO:0000313" key="5">
    <source>
        <dbReference type="Proteomes" id="UP000070544"/>
    </source>
</evidence>
<gene>
    <name evidence="4" type="ORF">M427DRAFT_56617</name>
</gene>
<dbReference type="Pfam" id="PF12796">
    <property type="entry name" value="Ank_2"/>
    <property type="match status" value="1"/>
</dbReference>
<dbReference type="EMBL" id="KQ965761">
    <property type="protein sequence ID" value="KXS15510.1"/>
    <property type="molecule type" value="Genomic_DNA"/>
</dbReference>